<dbReference type="GO" id="GO:0006511">
    <property type="term" value="P:ubiquitin-dependent protein catabolic process"/>
    <property type="evidence" value="ECO:0007669"/>
    <property type="project" value="TreeGrafter"/>
</dbReference>
<dbReference type="PANTHER" id="PTHR45931:SF3">
    <property type="entry name" value="RING ZINC FINGER-CONTAINING PROTEIN"/>
    <property type="match status" value="1"/>
</dbReference>
<proteinExistence type="predicted"/>
<dbReference type="GeneID" id="25561568"/>
<evidence type="ECO:0000256" key="1">
    <source>
        <dbReference type="ARBA" id="ARBA00022723"/>
    </source>
</evidence>
<protein>
    <recommendedName>
        <fullName evidence="5">RING-type domain-containing protein</fullName>
    </recommendedName>
</protein>
<keyword evidence="7" id="KW-1185">Reference proteome</keyword>
<keyword evidence="3" id="KW-0862">Zinc</keyword>
<dbReference type="OrthoDB" id="913599at2759"/>
<organism evidence="6 7">
    <name type="scientific">Thecamonas trahens ATCC 50062</name>
    <dbReference type="NCBI Taxonomy" id="461836"/>
    <lineage>
        <taxon>Eukaryota</taxon>
        <taxon>Apusozoa</taxon>
        <taxon>Apusomonadida</taxon>
        <taxon>Apusomonadidae</taxon>
        <taxon>Thecamonas</taxon>
    </lineage>
</organism>
<keyword evidence="2 4" id="KW-0863">Zinc-finger</keyword>
<sequence>MPMVKVLASQVADSAACAVCQEEYTESETVAELPCHHLFHKACIVPWLKSSNSCPSRA</sequence>
<feature type="domain" description="RING-type" evidence="5">
    <location>
        <begin position="17"/>
        <end position="55"/>
    </location>
</feature>
<evidence type="ECO:0000313" key="7">
    <source>
        <dbReference type="Proteomes" id="UP000054408"/>
    </source>
</evidence>
<name>A0A0L0DTQ3_THETB</name>
<dbReference type="Pfam" id="PF13639">
    <property type="entry name" value="zf-RING_2"/>
    <property type="match status" value="1"/>
</dbReference>
<keyword evidence="1" id="KW-0479">Metal-binding</keyword>
<accession>A0A0L0DTQ3</accession>
<evidence type="ECO:0000256" key="4">
    <source>
        <dbReference type="PROSITE-ProRule" id="PRU00175"/>
    </source>
</evidence>
<dbReference type="AlphaFoldDB" id="A0A0L0DTQ3"/>
<dbReference type="GO" id="GO:0008270">
    <property type="term" value="F:zinc ion binding"/>
    <property type="evidence" value="ECO:0007669"/>
    <property type="project" value="UniProtKB-KW"/>
</dbReference>
<gene>
    <name evidence="6" type="ORF">AMSG_01842</name>
</gene>
<dbReference type="GO" id="GO:0061630">
    <property type="term" value="F:ubiquitin protein ligase activity"/>
    <property type="evidence" value="ECO:0007669"/>
    <property type="project" value="TreeGrafter"/>
</dbReference>
<evidence type="ECO:0000256" key="2">
    <source>
        <dbReference type="ARBA" id="ARBA00022771"/>
    </source>
</evidence>
<dbReference type="SUPFAM" id="SSF57850">
    <property type="entry name" value="RING/U-box"/>
    <property type="match status" value="1"/>
</dbReference>
<evidence type="ECO:0000313" key="6">
    <source>
        <dbReference type="EMBL" id="KNC55577.1"/>
    </source>
</evidence>
<dbReference type="InterPro" id="IPR051834">
    <property type="entry name" value="RING_finger_E3_ligase"/>
</dbReference>
<dbReference type="RefSeq" id="XP_013761351.1">
    <property type="nucleotide sequence ID" value="XM_013905897.1"/>
</dbReference>
<dbReference type="InterPro" id="IPR001841">
    <property type="entry name" value="Znf_RING"/>
</dbReference>
<evidence type="ECO:0000259" key="5">
    <source>
        <dbReference type="PROSITE" id="PS50089"/>
    </source>
</evidence>
<dbReference type="SMART" id="SM00184">
    <property type="entry name" value="RING"/>
    <property type="match status" value="1"/>
</dbReference>
<dbReference type="PANTHER" id="PTHR45931">
    <property type="entry name" value="SI:CH211-59O9.10"/>
    <property type="match status" value="1"/>
</dbReference>
<dbReference type="EMBL" id="GL349439">
    <property type="protein sequence ID" value="KNC55577.1"/>
    <property type="molecule type" value="Genomic_DNA"/>
</dbReference>
<dbReference type="InterPro" id="IPR013083">
    <property type="entry name" value="Znf_RING/FYVE/PHD"/>
</dbReference>
<dbReference type="OMA" id="ITSQKCA"/>
<reference evidence="6 7" key="1">
    <citation type="submission" date="2010-05" db="EMBL/GenBank/DDBJ databases">
        <title>The Genome Sequence of Thecamonas trahens ATCC 50062.</title>
        <authorList>
            <consortium name="The Broad Institute Genome Sequencing Platform"/>
            <person name="Russ C."/>
            <person name="Cuomo C."/>
            <person name="Shea T."/>
            <person name="Young S.K."/>
            <person name="Zeng Q."/>
            <person name="Koehrsen M."/>
            <person name="Haas B."/>
            <person name="Borodovsky M."/>
            <person name="Guigo R."/>
            <person name="Alvarado L."/>
            <person name="Berlin A."/>
            <person name="Bochicchio J."/>
            <person name="Borenstein D."/>
            <person name="Chapman S."/>
            <person name="Chen Z."/>
            <person name="Freedman E."/>
            <person name="Gellesch M."/>
            <person name="Goldberg J."/>
            <person name="Griggs A."/>
            <person name="Gujja S."/>
            <person name="Heilman E."/>
            <person name="Heiman D."/>
            <person name="Hepburn T."/>
            <person name="Howarth C."/>
            <person name="Jen D."/>
            <person name="Larson L."/>
            <person name="Mehta T."/>
            <person name="Park D."/>
            <person name="Pearson M."/>
            <person name="Roberts A."/>
            <person name="Saif S."/>
            <person name="Shenoy N."/>
            <person name="Sisk P."/>
            <person name="Stolte C."/>
            <person name="Sykes S."/>
            <person name="Thomson T."/>
            <person name="Walk T."/>
            <person name="White J."/>
            <person name="Yandava C."/>
            <person name="Burger G."/>
            <person name="Gray M.W."/>
            <person name="Holland P.W.H."/>
            <person name="King N."/>
            <person name="Lang F.B.F."/>
            <person name="Roger A.J."/>
            <person name="Ruiz-Trillo I."/>
            <person name="Lander E."/>
            <person name="Nusbaum C."/>
        </authorList>
    </citation>
    <scope>NUCLEOTIDE SEQUENCE [LARGE SCALE GENOMIC DNA]</scope>
    <source>
        <strain evidence="6 7">ATCC 50062</strain>
    </source>
</reference>
<evidence type="ECO:0000256" key="3">
    <source>
        <dbReference type="ARBA" id="ARBA00022833"/>
    </source>
</evidence>
<dbReference type="GO" id="GO:0005634">
    <property type="term" value="C:nucleus"/>
    <property type="evidence" value="ECO:0007669"/>
    <property type="project" value="TreeGrafter"/>
</dbReference>
<dbReference type="PROSITE" id="PS50089">
    <property type="entry name" value="ZF_RING_2"/>
    <property type="match status" value="1"/>
</dbReference>
<dbReference type="Proteomes" id="UP000054408">
    <property type="component" value="Unassembled WGS sequence"/>
</dbReference>
<dbReference type="Gene3D" id="3.30.40.10">
    <property type="entry name" value="Zinc/RING finger domain, C3HC4 (zinc finger)"/>
    <property type="match status" value="1"/>
</dbReference>
<dbReference type="eggNOG" id="KOG0800">
    <property type="taxonomic scope" value="Eukaryota"/>
</dbReference>
<dbReference type="STRING" id="461836.A0A0L0DTQ3"/>